<keyword evidence="2" id="KW-1185">Reference proteome</keyword>
<name>A0A9D4KEQ7_DREPO</name>
<gene>
    <name evidence="1" type="ORF">DPMN_111588</name>
</gene>
<evidence type="ECO:0000313" key="1">
    <source>
        <dbReference type="EMBL" id="KAH3838180.1"/>
    </source>
</evidence>
<evidence type="ECO:0000313" key="2">
    <source>
        <dbReference type="Proteomes" id="UP000828390"/>
    </source>
</evidence>
<protein>
    <submittedName>
        <fullName evidence="1">Uncharacterized protein</fullName>
    </submittedName>
</protein>
<dbReference type="Proteomes" id="UP000828390">
    <property type="component" value="Unassembled WGS sequence"/>
</dbReference>
<reference evidence="1" key="1">
    <citation type="journal article" date="2019" name="bioRxiv">
        <title>The Genome of the Zebra Mussel, Dreissena polymorpha: A Resource for Invasive Species Research.</title>
        <authorList>
            <person name="McCartney M.A."/>
            <person name="Auch B."/>
            <person name="Kono T."/>
            <person name="Mallez S."/>
            <person name="Zhang Y."/>
            <person name="Obille A."/>
            <person name="Becker A."/>
            <person name="Abrahante J.E."/>
            <person name="Garbe J."/>
            <person name="Badalamenti J.P."/>
            <person name="Herman A."/>
            <person name="Mangelson H."/>
            <person name="Liachko I."/>
            <person name="Sullivan S."/>
            <person name="Sone E.D."/>
            <person name="Koren S."/>
            <person name="Silverstein K.A.T."/>
            <person name="Beckman K.B."/>
            <person name="Gohl D.M."/>
        </authorList>
    </citation>
    <scope>NUCLEOTIDE SEQUENCE</scope>
    <source>
        <strain evidence="1">Duluth1</strain>
        <tissue evidence="1">Whole animal</tissue>
    </source>
</reference>
<organism evidence="1 2">
    <name type="scientific">Dreissena polymorpha</name>
    <name type="common">Zebra mussel</name>
    <name type="synonym">Mytilus polymorpha</name>
    <dbReference type="NCBI Taxonomy" id="45954"/>
    <lineage>
        <taxon>Eukaryota</taxon>
        <taxon>Metazoa</taxon>
        <taxon>Spiralia</taxon>
        <taxon>Lophotrochozoa</taxon>
        <taxon>Mollusca</taxon>
        <taxon>Bivalvia</taxon>
        <taxon>Autobranchia</taxon>
        <taxon>Heteroconchia</taxon>
        <taxon>Euheterodonta</taxon>
        <taxon>Imparidentia</taxon>
        <taxon>Neoheterodontei</taxon>
        <taxon>Myida</taxon>
        <taxon>Dreissenoidea</taxon>
        <taxon>Dreissenidae</taxon>
        <taxon>Dreissena</taxon>
    </lineage>
</organism>
<comment type="caution">
    <text evidence="1">The sequence shown here is derived from an EMBL/GenBank/DDBJ whole genome shotgun (WGS) entry which is preliminary data.</text>
</comment>
<accession>A0A9D4KEQ7</accession>
<dbReference type="EMBL" id="JAIWYP010000004">
    <property type="protein sequence ID" value="KAH3838180.1"/>
    <property type="molecule type" value="Genomic_DNA"/>
</dbReference>
<proteinExistence type="predicted"/>
<sequence length="62" mass="6933">MTVPNQASFRRLTVASMGSSGPKNIAVMFRTYSLVLCSVWELQSSLRRHKCSNVCILHYVSA</sequence>
<reference evidence="1" key="2">
    <citation type="submission" date="2020-11" db="EMBL/GenBank/DDBJ databases">
        <authorList>
            <person name="McCartney M.A."/>
            <person name="Auch B."/>
            <person name="Kono T."/>
            <person name="Mallez S."/>
            <person name="Becker A."/>
            <person name="Gohl D.M."/>
            <person name="Silverstein K.A.T."/>
            <person name="Koren S."/>
            <person name="Bechman K.B."/>
            <person name="Herman A."/>
            <person name="Abrahante J.E."/>
            <person name="Garbe J."/>
        </authorList>
    </citation>
    <scope>NUCLEOTIDE SEQUENCE</scope>
    <source>
        <strain evidence="1">Duluth1</strain>
        <tissue evidence="1">Whole animal</tissue>
    </source>
</reference>
<dbReference type="AlphaFoldDB" id="A0A9D4KEQ7"/>